<feature type="coiled-coil region" evidence="5">
    <location>
        <begin position="196"/>
        <end position="289"/>
    </location>
</feature>
<dbReference type="GO" id="GO:0008270">
    <property type="term" value="F:zinc ion binding"/>
    <property type="evidence" value="ECO:0007669"/>
    <property type="project" value="UniProtKB-KW"/>
</dbReference>
<keyword evidence="1" id="KW-0479">Metal-binding</keyword>
<dbReference type="InterPro" id="IPR000315">
    <property type="entry name" value="Znf_B-box"/>
</dbReference>
<reference evidence="9" key="1">
    <citation type="submission" date="2021-06" db="EMBL/GenBank/DDBJ databases">
        <authorList>
            <consortium name="Wellcome Sanger Institute Data Sharing"/>
        </authorList>
    </citation>
    <scope>NUCLEOTIDE SEQUENCE [LARGE SCALE GENOMIC DNA]</scope>
</reference>
<feature type="domain" description="B box-type" evidence="8">
    <location>
        <begin position="142"/>
        <end position="193"/>
    </location>
</feature>
<dbReference type="InterPro" id="IPR051051">
    <property type="entry name" value="E3_ubiq-ligase_TRIM/RNF"/>
</dbReference>
<dbReference type="CDD" id="cd19769">
    <property type="entry name" value="Bbox2_TRIM16-like"/>
    <property type="match status" value="1"/>
</dbReference>
<gene>
    <name evidence="9" type="primary">LOC114661937</name>
</gene>
<keyword evidence="3" id="KW-0862">Zinc</keyword>
<evidence type="ECO:0000256" key="5">
    <source>
        <dbReference type="SAM" id="Coils"/>
    </source>
</evidence>
<dbReference type="SUPFAM" id="SSF57850">
    <property type="entry name" value="RING/U-box"/>
    <property type="match status" value="1"/>
</dbReference>
<name>A0A8C4T504_ERPCA</name>
<dbReference type="Gene3D" id="4.10.830.40">
    <property type="match status" value="1"/>
</dbReference>
<dbReference type="Gene3D" id="3.30.40.10">
    <property type="entry name" value="Zinc/RING finger domain, C3HC4 (zinc finger)"/>
    <property type="match status" value="1"/>
</dbReference>
<dbReference type="SUPFAM" id="SSF57845">
    <property type="entry name" value="B-box zinc-binding domain"/>
    <property type="match status" value="1"/>
</dbReference>
<reference evidence="9" key="2">
    <citation type="submission" date="2025-08" db="UniProtKB">
        <authorList>
            <consortium name="Ensembl"/>
        </authorList>
    </citation>
    <scope>IDENTIFICATION</scope>
</reference>
<protein>
    <submittedName>
        <fullName evidence="9">Tripartite motif-containing protein 29-like</fullName>
    </submittedName>
</protein>
<feature type="region of interest" description="Disordered" evidence="6">
    <location>
        <begin position="64"/>
        <end position="83"/>
    </location>
</feature>
<dbReference type="Pfam" id="PF00643">
    <property type="entry name" value="zf-B_box"/>
    <property type="match status" value="1"/>
</dbReference>
<dbReference type="InterPro" id="IPR013083">
    <property type="entry name" value="Znf_RING/FYVE/PHD"/>
</dbReference>
<feature type="domain" description="RING-type" evidence="7">
    <location>
        <begin position="13"/>
        <end position="53"/>
    </location>
</feature>
<dbReference type="Ensembl" id="ENSECRT00000026278.1">
    <property type="protein sequence ID" value="ENSECRP00000025736.1"/>
    <property type="gene ID" value="ENSECRG00000017383.1"/>
</dbReference>
<dbReference type="GeneTree" id="ENSGT01150000286950"/>
<evidence type="ECO:0000259" key="8">
    <source>
        <dbReference type="PROSITE" id="PS50119"/>
    </source>
</evidence>
<sequence>MKEEADAEDSVYCCGCMQKMQEPVYLPCGHGYCTECNKGLRSDTGVSCCSQCKKTLTKRTIKVQTSTTEKGADDAKKRRLSSPLKKDLRPREVMCDFCSGTKCRAVKSCLNCLISYCEMHIQSHFDIPMWRNHKLIDPIENLKMRVCSQHEKPMELYCRTDQTCICCLCEVSEHKTHDTCSTEEERQQKQVPLKANMELIQKALKEKQEKQQAMKETPKLIMASAKREQQECQEIISLLKNLLAELETKLSDLITEHEKKEVRKAKGIKKQLENEIEDLNTRYNEMIKLSETEDHTLFLQNYKTPSVPCGAGASPSKVVCRDFSSEELRKELLDLKTTLEDISKRGLEAVVKTEGAVPVITLRVALPCEPLKRQHMSILLPSSFVKKTDLTEAQKPRNLLCRINT</sequence>
<keyword evidence="2 4" id="KW-0863">Zinc-finger</keyword>
<proteinExistence type="predicted"/>
<organism evidence="9 10">
    <name type="scientific">Erpetoichthys calabaricus</name>
    <name type="common">Rope fish</name>
    <name type="synonym">Calamoichthys calabaricus</name>
    <dbReference type="NCBI Taxonomy" id="27687"/>
    <lineage>
        <taxon>Eukaryota</taxon>
        <taxon>Metazoa</taxon>
        <taxon>Chordata</taxon>
        <taxon>Craniata</taxon>
        <taxon>Vertebrata</taxon>
        <taxon>Euteleostomi</taxon>
        <taxon>Actinopterygii</taxon>
        <taxon>Polypteriformes</taxon>
        <taxon>Polypteridae</taxon>
        <taxon>Erpetoichthys</taxon>
    </lineage>
</organism>
<reference evidence="9" key="3">
    <citation type="submission" date="2025-09" db="UniProtKB">
        <authorList>
            <consortium name="Ensembl"/>
        </authorList>
    </citation>
    <scope>IDENTIFICATION</scope>
</reference>
<dbReference type="PANTHER" id="PTHR25465">
    <property type="entry name" value="B-BOX DOMAIN CONTAINING"/>
    <property type="match status" value="1"/>
</dbReference>
<evidence type="ECO:0000256" key="1">
    <source>
        <dbReference type="ARBA" id="ARBA00022723"/>
    </source>
</evidence>
<dbReference type="Proteomes" id="UP000694620">
    <property type="component" value="Chromosome 12"/>
</dbReference>
<dbReference type="PANTHER" id="PTHR25465:SF14">
    <property type="entry name" value="E3 UBIQUITIN-PROTEIN LIGASE TRIM65"/>
    <property type="match status" value="1"/>
</dbReference>
<evidence type="ECO:0000256" key="3">
    <source>
        <dbReference type="ARBA" id="ARBA00022833"/>
    </source>
</evidence>
<evidence type="ECO:0000259" key="7">
    <source>
        <dbReference type="PROSITE" id="PS50089"/>
    </source>
</evidence>
<dbReference type="GeneID" id="114661937"/>
<dbReference type="PROSITE" id="PS50119">
    <property type="entry name" value="ZF_BBOX"/>
    <property type="match status" value="1"/>
</dbReference>
<dbReference type="PROSITE" id="PS50089">
    <property type="entry name" value="ZF_RING_2"/>
    <property type="match status" value="1"/>
</dbReference>
<dbReference type="InterPro" id="IPR001841">
    <property type="entry name" value="Znf_RING"/>
</dbReference>
<dbReference type="AlphaFoldDB" id="A0A8C4T504"/>
<dbReference type="Pfam" id="PF25600">
    <property type="entry name" value="TRIM_CC"/>
    <property type="match status" value="1"/>
</dbReference>
<evidence type="ECO:0000313" key="10">
    <source>
        <dbReference type="Proteomes" id="UP000694620"/>
    </source>
</evidence>
<dbReference type="SMART" id="SM00336">
    <property type="entry name" value="BBOX"/>
    <property type="match status" value="1"/>
</dbReference>
<dbReference type="InterPro" id="IPR058030">
    <property type="entry name" value="TRIM8/14/16/25/29/45/65_CC"/>
</dbReference>
<dbReference type="RefSeq" id="XP_028671030.1">
    <property type="nucleotide sequence ID" value="XM_028815197.2"/>
</dbReference>
<evidence type="ECO:0000256" key="6">
    <source>
        <dbReference type="SAM" id="MobiDB-lite"/>
    </source>
</evidence>
<accession>A0A8C4T504</accession>
<keyword evidence="10" id="KW-1185">Reference proteome</keyword>
<evidence type="ECO:0000256" key="2">
    <source>
        <dbReference type="ARBA" id="ARBA00022771"/>
    </source>
</evidence>
<dbReference type="OrthoDB" id="2357150at2759"/>
<dbReference type="Gene3D" id="3.30.160.60">
    <property type="entry name" value="Classic Zinc Finger"/>
    <property type="match status" value="1"/>
</dbReference>
<evidence type="ECO:0000313" key="9">
    <source>
        <dbReference type="Ensembl" id="ENSECRP00000025736.1"/>
    </source>
</evidence>
<evidence type="ECO:0000256" key="4">
    <source>
        <dbReference type="PROSITE-ProRule" id="PRU00024"/>
    </source>
</evidence>
<keyword evidence="5" id="KW-0175">Coiled coil</keyword>